<keyword evidence="3" id="KW-0808">Transferase</keyword>
<keyword evidence="9" id="KW-0732">Signal</keyword>
<evidence type="ECO:0000256" key="3">
    <source>
        <dbReference type="ARBA" id="ARBA00022679"/>
    </source>
</evidence>
<name>A0A9R0TUK8_TRITD</name>
<keyword evidence="6" id="KW-0067">ATP-binding</keyword>
<dbReference type="Gramene" id="TRITD5Av1G183130.2">
    <property type="protein sequence ID" value="TRITD5Av1G183130.2"/>
    <property type="gene ID" value="TRITD5Av1G183130"/>
</dbReference>
<keyword evidence="12" id="KW-1185">Reference proteome</keyword>
<keyword evidence="2" id="KW-0723">Serine/threonine-protein kinase</keyword>
<dbReference type="PROSITE" id="PS00108">
    <property type="entry name" value="PROTEIN_KINASE_ST"/>
    <property type="match status" value="1"/>
</dbReference>
<evidence type="ECO:0000313" key="12">
    <source>
        <dbReference type="Proteomes" id="UP000324705"/>
    </source>
</evidence>
<sequence length="197" mass="22430">MSSQFSMFLYINICQFLIVSTYFLSCQGHKQWLAEVQFLGVLEHPNLVKLLGYCAVDGERGAQRLLVYEYMPNKSLEDHLFSRTHPALSWNRRLQIILGAAEGLAYLHEGLELQVIYRDFKASNVLLDKDFQAKLSDFGLAREGPTEGNTHVSTAVRRNPFDPDSMRKSQVLHNHILHQPSGISLRFSWSTAAIKCC</sequence>
<evidence type="ECO:0000256" key="9">
    <source>
        <dbReference type="SAM" id="SignalP"/>
    </source>
</evidence>
<dbReference type="InterPro" id="IPR008271">
    <property type="entry name" value="Ser/Thr_kinase_AS"/>
</dbReference>
<keyword evidence="4" id="KW-0547">Nucleotide-binding</keyword>
<evidence type="ECO:0000256" key="1">
    <source>
        <dbReference type="ARBA" id="ARBA00012513"/>
    </source>
</evidence>
<dbReference type="FunFam" id="1.10.510.10:FF:001023">
    <property type="entry name" value="Os07g0541700 protein"/>
    <property type="match status" value="1"/>
</dbReference>
<dbReference type="Gene3D" id="1.10.510.10">
    <property type="entry name" value="Transferase(Phosphotransferase) domain 1"/>
    <property type="match status" value="1"/>
</dbReference>
<dbReference type="InterPro" id="IPR000719">
    <property type="entry name" value="Prot_kinase_dom"/>
</dbReference>
<proteinExistence type="predicted"/>
<dbReference type="EC" id="2.7.11.1" evidence="1"/>
<comment type="catalytic activity">
    <reaction evidence="8">
        <text>L-seryl-[protein] + ATP = O-phospho-L-seryl-[protein] + ADP + H(+)</text>
        <dbReference type="Rhea" id="RHEA:17989"/>
        <dbReference type="Rhea" id="RHEA-COMP:9863"/>
        <dbReference type="Rhea" id="RHEA-COMP:11604"/>
        <dbReference type="ChEBI" id="CHEBI:15378"/>
        <dbReference type="ChEBI" id="CHEBI:29999"/>
        <dbReference type="ChEBI" id="CHEBI:30616"/>
        <dbReference type="ChEBI" id="CHEBI:83421"/>
        <dbReference type="ChEBI" id="CHEBI:456216"/>
        <dbReference type="EC" id="2.7.11.1"/>
    </reaction>
</comment>
<evidence type="ECO:0000256" key="2">
    <source>
        <dbReference type="ARBA" id="ARBA00022527"/>
    </source>
</evidence>
<dbReference type="GO" id="GO:0004674">
    <property type="term" value="F:protein serine/threonine kinase activity"/>
    <property type="evidence" value="ECO:0007669"/>
    <property type="project" value="UniProtKB-KW"/>
</dbReference>
<evidence type="ECO:0000256" key="4">
    <source>
        <dbReference type="ARBA" id="ARBA00022741"/>
    </source>
</evidence>
<dbReference type="PANTHER" id="PTHR45621">
    <property type="entry name" value="OS01G0588500 PROTEIN-RELATED"/>
    <property type="match status" value="1"/>
</dbReference>
<dbReference type="Gene3D" id="3.30.200.20">
    <property type="entry name" value="Phosphorylase Kinase, domain 1"/>
    <property type="match status" value="1"/>
</dbReference>
<organism evidence="11 12">
    <name type="scientific">Triticum turgidum subsp. durum</name>
    <name type="common">Durum wheat</name>
    <name type="synonym">Triticum durum</name>
    <dbReference type="NCBI Taxonomy" id="4567"/>
    <lineage>
        <taxon>Eukaryota</taxon>
        <taxon>Viridiplantae</taxon>
        <taxon>Streptophyta</taxon>
        <taxon>Embryophyta</taxon>
        <taxon>Tracheophyta</taxon>
        <taxon>Spermatophyta</taxon>
        <taxon>Magnoliopsida</taxon>
        <taxon>Liliopsida</taxon>
        <taxon>Poales</taxon>
        <taxon>Poaceae</taxon>
        <taxon>BOP clade</taxon>
        <taxon>Pooideae</taxon>
        <taxon>Triticodae</taxon>
        <taxon>Triticeae</taxon>
        <taxon>Triticinae</taxon>
        <taxon>Triticum</taxon>
    </lineage>
</organism>
<evidence type="ECO:0000256" key="6">
    <source>
        <dbReference type="ARBA" id="ARBA00022840"/>
    </source>
</evidence>
<evidence type="ECO:0000256" key="5">
    <source>
        <dbReference type="ARBA" id="ARBA00022777"/>
    </source>
</evidence>
<dbReference type="Proteomes" id="UP000324705">
    <property type="component" value="Chromosome 5A"/>
</dbReference>
<feature type="domain" description="Protein kinase" evidence="10">
    <location>
        <begin position="1"/>
        <end position="197"/>
    </location>
</feature>
<evidence type="ECO:0000256" key="7">
    <source>
        <dbReference type="ARBA" id="ARBA00047899"/>
    </source>
</evidence>
<dbReference type="AlphaFoldDB" id="A0A9R0TUK8"/>
<dbReference type="PROSITE" id="PS50011">
    <property type="entry name" value="PROTEIN_KINASE_DOM"/>
    <property type="match status" value="1"/>
</dbReference>
<feature type="signal peptide" evidence="9">
    <location>
        <begin position="1"/>
        <end position="28"/>
    </location>
</feature>
<protein>
    <recommendedName>
        <fullName evidence="1">non-specific serine/threonine protein kinase</fullName>
        <ecNumber evidence="1">2.7.11.1</ecNumber>
    </recommendedName>
</protein>
<dbReference type="InterPro" id="IPR011009">
    <property type="entry name" value="Kinase-like_dom_sf"/>
</dbReference>
<comment type="catalytic activity">
    <reaction evidence="7">
        <text>L-threonyl-[protein] + ATP = O-phospho-L-threonyl-[protein] + ADP + H(+)</text>
        <dbReference type="Rhea" id="RHEA:46608"/>
        <dbReference type="Rhea" id="RHEA-COMP:11060"/>
        <dbReference type="Rhea" id="RHEA-COMP:11605"/>
        <dbReference type="ChEBI" id="CHEBI:15378"/>
        <dbReference type="ChEBI" id="CHEBI:30013"/>
        <dbReference type="ChEBI" id="CHEBI:30616"/>
        <dbReference type="ChEBI" id="CHEBI:61977"/>
        <dbReference type="ChEBI" id="CHEBI:456216"/>
        <dbReference type="EC" id="2.7.11.1"/>
    </reaction>
</comment>
<keyword evidence="5" id="KW-0418">Kinase</keyword>
<dbReference type="InterPro" id="IPR050823">
    <property type="entry name" value="Plant_Ser_Thr_Prot_Kinase"/>
</dbReference>
<evidence type="ECO:0000259" key="10">
    <source>
        <dbReference type="PROSITE" id="PS50011"/>
    </source>
</evidence>
<dbReference type="Pfam" id="PF07714">
    <property type="entry name" value="PK_Tyr_Ser-Thr"/>
    <property type="match status" value="1"/>
</dbReference>
<reference evidence="11 12" key="1">
    <citation type="submission" date="2017-09" db="EMBL/GenBank/DDBJ databases">
        <authorList>
            <consortium name="International Durum Wheat Genome Sequencing Consortium (IDWGSC)"/>
            <person name="Milanesi L."/>
        </authorList>
    </citation>
    <scope>NUCLEOTIDE SEQUENCE [LARGE SCALE GENOMIC DNA]</scope>
    <source>
        <strain evidence="12">cv. Svevo</strain>
    </source>
</reference>
<evidence type="ECO:0000313" key="11">
    <source>
        <dbReference type="EMBL" id="VAI20335.1"/>
    </source>
</evidence>
<gene>
    <name evidence="11" type="ORF">TRITD_5Av1G183130</name>
</gene>
<dbReference type="SUPFAM" id="SSF56112">
    <property type="entry name" value="Protein kinase-like (PK-like)"/>
    <property type="match status" value="1"/>
</dbReference>
<dbReference type="InterPro" id="IPR001245">
    <property type="entry name" value="Ser-Thr/Tyr_kinase_cat_dom"/>
</dbReference>
<accession>A0A9R0TUK8</accession>
<dbReference type="EMBL" id="LT934119">
    <property type="protein sequence ID" value="VAI20335.1"/>
    <property type="molecule type" value="Genomic_DNA"/>
</dbReference>
<feature type="chain" id="PRO_5040114007" description="non-specific serine/threonine protein kinase" evidence="9">
    <location>
        <begin position="29"/>
        <end position="197"/>
    </location>
</feature>
<dbReference type="GO" id="GO:0005524">
    <property type="term" value="F:ATP binding"/>
    <property type="evidence" value="ECO:0007669"/>
    <property type="project" value="UniProtKB-KW"/>
</dbReference>
<evidence type="ECO:0000256" key="8">
    <source>
        <dbReference type="ARBA" id="ARBA00048679"/>
    </source>
</evidence>